<dbReference type="Proteomes" id="UP001519460">
    <property type="component" value="Unassembled WGS sequence"/>
</dbReference>
<dbReference type="AlphaFoldDB" id="A0ABD0M6K0"/>
<keyword evidence="2" id="KW-1185">Reference proteome</keyword>
<sequence>MGAALTEDHLICSNGNTFRQLSPRVVCCTQGFTTPVQVFSTAAPRNRRCSKINKTKPPFSITGTASSDKDDAGERHRRGIFWLIFPDLALCRFPLVQCASSSSAQSLAIDCQSGRRRVGSSVGPNMAATPG</sequence>
<accession>A0ABD0M6K0</accession>
<comment type="caution">
    <text evidence="1">The sequence shown here is derived from an EMBL/GenBank/DDBJ whole genome shotgun (WGS) entry which is preliminary data.</text>
</comment>
<organism evidence="1 2">
    <name type="scientific">Batillaria attramentaria</name>
    <dbReference type="NCBI Taxonomy" id="370345"/>
    <lineage>
        <taxon>Eukaryota</taxon>
        <taxon>Metazoa</taxon>
        <taxon>Spiralia</taxon>
        <taxon>Lophotrochozoa</taxon>
        <taxon>Mollusca</taxon>
        <taxon>Gastropoda</taxon>
        <taxon>Caenogastropoda</taxon>
        <taxon>Sorbeoconcha</taxon>
        <taxon>Cerithioidea</taxon>
        <taxon>Batillariidae</taxon>
        <taxon>Batillaria</taxon>
    </lineage>
</organism>
<evidence type="ECO:0000313" key="2">
    <source>
        <dbReference type="Proteomes" id="UP001519460"/>
    </source>
</evidence>
<proteinExistence type="predicted"/>
<dbReference type="EMBL" id="JACVVK020000004">
    <property type="protein sequence ID" value="KAK7507281.1"/>
    <property type="molecule type" value="Genomic_DNA"/>
</dbReference>
<name>A0ABD0M6K0_9CAEN</name>
<reference evidence="1 2" key="1">
    <citation type="journal article" date="2023" name="Sci. Data">
        <title>Genome assembly of the Korean intertidal mud-creeper Batillaria attramentaria.</title>
        <authorList>
            <person name="Patra A.K."/>
            <person name="Ho P.T."/>
            <person name="Jun S."/>
            <person name="Lee S.J."/>
            <person name="Kim Y."/>
            <person name="Won Y.J."/>
        </authorList>
    </citation>
    <scope>NUCLEOTIDE SEQUENCE [LARGE SCALE GENOMIC DNA]</scope>
    <source>
        <strain evidence="1">Wonlab-2016</strain>
    </source>
</reference>
<protein>
    <submittedName>
        <fullName evidence="1">Uncharacterized protein</fullName>
    </submittedName>
</protein>
<gene>
    <name evidence="1" type="ORF">BaRGS_00001216</name>
</gene>
<evidence type="ECO:0000313" key="1">
    <source>
        <dbReference type="EMBL" id="KAK7507281.1"/>
    </source>
</evidence>